<name>A0ABT5KZB6_9ALTE</name>
<organism evidence="1 2">
    <name type="scientific">Alteromonas gilva</name>
    <dbReference type="NCBI Taxonomy" id="2987522"/>
    <lineage>
        <taxon>Bacteria</taxon>
        <taxon>Pseudomonadati</taxon>
        <taxon>Pseudomonadota</taxon>
        <taxon>Gammaproteobacteria</taxon>
        <taxon>Alteromonadales</taxon>
        <taxon>Alteromonadaceae</taxon>
        <taxon>Alteromonas/Salinimonas group</taxon>
        <taxon>Alteromonas</taxon>
    </lineage>
</organism>
<proteinExistence type="predicted"/>
<protein>
    <recommendedName>
        <fullName evidence="3">Tyrosine specific protein phosphatases domain-containing protein</fullName>
    </recommendedName>
</protein>
<dbReference type="Proteomes" id="UP001218788">
    <property type="component" value="Unassembled WGS sequence"/>
</dbReference>
<evidence type="ECO:0000313" key="2">
    <source>
        <dbReference type="Proteomes" id="UP001218788"/>
    </source>
</evidence>
<sequence>MSTNLTWFTLGNGRLTLGARPTPDYLEKLRDQGISHIASIQTSDENKPQLKTDVESKGLKWLWLPFNVADMFVSNDTEKAFLQQYLAEVAQTLREGGSVYLHCDGNCERCRLFLYALCIHQRIPAGSAYNVVHSFGGDKANQLSRRELQQAAAIVS</sequence>
<evidence type="ECO:0000313" key="1">
    <source>
        <dbReference type="EMBL" id="MDC8830112.1"/>
    </source>
</evidence>
<evidence type="ECO:0008006" key="3">
    <source>
        <dbReference type="Google" id="ProtNLM"/>
    </source>
</evidence>
<gene>
    <name evidence="1" type="ORF">OIK42_04965</name>
</gene>
<accession>A0ABT5KZB6</accession>
<keyword evidence="2" id="KW-1185">Reference proteome</keyword>
<dbReference type="RefSeq" id="WP_273638857.1">
    <property type="nucleotide sequence ID" value="NZ_JAQQXP010000001.1"/>
</dbReference>
<dbReference type="InterPro" id="IPR029021">
    <property type="entry name" value="Prot-tyrosine_phosphatase-like"/>
</dbReference>
<dbReference type="EMBL" id="JAQQXP010000001">
    <property type="protein sequence ID" value="MDC8830112.1"/>
    <property type="molecule type" value="Genomic_DNA"/>
</dbReference>
<comment type="caution">
    <text evidence="1">The sequence shown here is derived from an EMBL/GenBank/DDBJ whole genome shotgun (WGS) entry which is preliminary data.</text>
</comment>
<dbReference type="SUPFAM" id="SSF52799">
    <property type="entry name" value="(Phosphotyrosine protein) phosphatases II"/>
    <property type="match status" value="1"/>
</dbReference>
<dbReference type="Gene3D" id="3.90.190.10">
    <property type="entry name" value="Protein tyrosine phosphatase superfamily"/>
    <property type="match status" value="1"/>
</dbReference>
<reference evidence="1 2" key="1">
    <citation type="submission" date="2022-10" db="EMBL/GenBank/DDBJ databases">
        <title>Alteromonas sp. chi3 Genome sequencing.</title>
        <authorList>
            <person name="Park S."/>
        </authorList>
    </citation>
    <scope>NUCLEOTIDE SEQUENCE [LARGE SCALE GENOMIC DNA]</scope>
    <source>
        <strain evidence="2">chi3</strain>
    </source>
</reference>